<dbReference type="SUPFAM" id="SSF143430">
    <property type="entry name" value="TTP0101/SSO1404-like"/>
    <property type="match status" value="1"/>
</dbReference>
<organism evidence="3 4">
    <name type="scientific">Candidatus Gottesmanbacteria bacterium GW2011_GWB1_43_11</name>
    <dbReference type="NCBI Taxonomy" id="1618446"/>
    <lineage>
        <taxon>Bacteria</taxon>
        <taxon>Candidatus Gottesmaniibacteriota</taxon>
    </lineage>
</organism>
<proteinExistence type="predicted"/>
<comment type="caution">
    <text evidence="3">The sequence shown here is derived from an EMBL/GenBank/DDBJ whole genome shotgun (WGS) entry which is preliminary data.</text>
</comment>
<dbReference type="InterPro" id="IPR048846">
    <property type="entry name" value="PaaX-like_central"/>
</dbReference>
<dbReference type="AlphaFoldDB" id="A0A0G1FEK3"/>
<evidence type="ECO:0000259" key="2">
    <source>
        <dbReference type="Pfam" id="PF20803"/>
    </source>
</evidence>
<gene>
    <name evidence="3" type="ORF">UV61_C0019G0042</name>
</gene>
<keyword evidence="1" id="KW-0472">Membrane</keyword>
<accession>A0A0G1FEK3</accession>
<dbReference type="STRING" id="1618446.UV61_C0019G0042"/>
<evidence type="ECO:0000256" key="1">
    <source>
        <dbReference type="SAM" id="Phobius"/>
    </source>
</evidence>
<evidence type="ECO:0000313" key="3">
    <source>
        <dbReference type="EMBL" id="KKS85278.1"/>
    </source>
</evidence>
<dbReference type="Pfam" id="PF20803">
    <property type="entry name" value="PaaX_M"/>
    <property type="match status" value="1"/>
</dbReference>
<keyword evidence="1" id="KW-1133">Transmembrane helix</keyword>
<name>A0A0G1FEK3_9BACT</name>
<feature type="domain" description="Transcriptional repressor PaaX-like central Cas2-like" evidence="2">
    <location>
        <begin position="115"/>
        <end position="191"/>
    </location>
</feature>
<protein>
    <submittedName>
        <fullName evidence="3">PaaX domain protein</fullName>
    </submittedName>
</protein>
<sequence length="199" mass="23376">MKNISTASHISPQVKDVLRLLGAGTLLVSLFMFPGAGLGIGAIYSAYKKLQREKDYEKWKKYNLPRLKFILRRLHKQKLVTTVEKSGVTSICLTKKGKLKTLKYKLEEMEIDRSRHWDGKWRLVIYDISKFKRKQQEALRRMLKKLKLLQLQKSVYLTPYPCDNEINFLREYFGVSEGVLYIIAEKLENSESYKEYFGI</sequence>
<reference evidence="3 4" key="1">
    <citation type="journal article" date="2015" name="Nature">
        <title>rRNA introns, odd ribosomes, and small enigmatic genomes across a large radiation of phyla.</title>
        <authorList>
            <person name="Brown C.T."/>
            <person name="Hug L.A."/>
            <person name="Thomas B.C."/>
            <person name="Sharon I."/>
            <person name="Castelle C.J."/>
            <person name="Singh A."/>
            <person name="Wilkins M.J."/>
            <person name="Williams K.H."/>
            <person name="Banfield J.F."/>
        </authorList>
    </citation>
    <scope>NUCLEOTIDE SEQUENCE [LARGE SCALE GENOMIC DNA]</scope>
</reference>
<dbReference type="EMBL" id="LCFD01000019">
    <property type="protein sequence ID" value="KKS85278.1"/>
    <property type="molecule type" value="Genomic_DNA"/>
</dbReference>
<dbReference type="Gene3D" id="3.30.70.2650">
    <property type="match status" value="1"/>
</dbReference>
<feature type="transmembrane region" description="Helical" evidence="1">
    <location>
        <begin position="20"/>
        <end position="44"/>
    </location>
</feature>
<dbReference type="Proteomes" id="UP000034050">
    <property type="component" value="Unassembled WGS sequence"/>
</dbReference>
<evidence type="ECO:0000313" key="4">
    <source>
        <dbReference type="Proteomes" id="UP000034050"/>
    </source>
</evidence>
<keyword evidence="1" id="KW-0812">Transmembrane</keyword>